<dbReference type="InterPro" id="IPR001387">
    <property type="entry name" value="Cro/C1-type_HTH"/>
</dbReference>
<comment type="caution">
    <text evidence="1">The sequence shown here is derived from an EMBL/GenBank/DDBJ whole genome shotgun (WGS) entry which is preliminary data.</text>
</comment>
<dbReference type="Pfam" id="PF13560">
    <property type="entry name" value="HTH_31"/>
    <property type="match status" value="1"/>
</dbReference>
<dbReference type="EMBL" id="JAGIOO010000001">
    <property type="protein sequence ID" value="MBP2476620.1"/>
    <property type="molecule type" value="Genomic_DNA"/>
</dbReference>
<proteinExistence type="predicted"/>
<name>A0ABS5ALQ3_9PSEU</name>
<dbReference type="Proteomes" id="UP001519363">
    <property type="component" value="Unassembled WGS sequence"/>
</dbReference>
<dbReference type="Gene3D" id="1.25.40.10">
    <property type="entry name" value="Tetratricopeptide repeat domain"/>
    <property type="match status" value="1"/>
</dbReference>
<evidence type="ECO:0000313" key="1">
    <source>
        <dbReference type="EMBL" id="MBP2476620.1"/>
    </source>
</evidence>
<reference evidence="1 2" key="1">
    <citation type="submission" date="2021-03" db="EMBL/GenBank/DDBJ databases">
        <title>Sequencing the genomes of 1000 actinobacteria strains.</title>
        <authorList>
            <person name="Klenk H.-P."/>
        </authorList>
    </citation>
    <scope>NUCLEOTIDE SEQUENCE [LARGE SCALE GENOMIC DNA]</scope>
    <source>
        <strain evidence="1 2">DSM 44580</strain>
    </source>
</reference>
<dbReference type="InterPro" id="IPR011990">
    <property type="entry name" value="TPR-like_helical_dom_sf"/>
</dbReference>
<dbReference type="SUPFAM" id="SSF47413">
    <property type="entry name" value="lambda repressor-like DNA-binding domains"/>
    <property type="match status" value="1"/>
</dbReference>
<keyword evidence="2" id="KW-1185">Reference proteome</keyword>
<evidence type="ECO:0000313" key="2">
    <source>
        <dbReference type="Proteomes" id="UP001519363"/>
    </source>
</evidence>
<dbReference type="RefSeq" id="WP_211305247.1">
    <property type="nucleotide sequence ID" value="NZ_MUMG01000099.1"/>
</dbReference>
<dbReference type="CDD" id="cd00093">
    <property type="entry name" value="HTH_XRE"/>
    <property type="match status" value="1"/>
</dbReference>
<organism evidence="1 2">
    <name type="scientific">Crossiella equi</name>
    <dbReference type="NCBI Taxonomy" id="130796"/>
    <lineage>
        <taxon>Bacteria</taxon>
        <taxon>Bacillati</taxon>
        <taxon>Actinomycetota</taxon>
        <taxon>Actinomycetes</taxon>
        <taxon>Pseudonocardiales</taxon>
        <taxon>Pseudonocardiaceae</taxon>
        <taxon>Crossiella</taxon>
    </lineage>
</organism>
<sequence>MAIDAVAQRKSLTDALANAVRQTGITHETLGRATGYSRSHISKVLVGKNVPPRDFWVTADRILDARGTLIDAYDQYEAAKHAPVHQQSSALILPGLDDGTEHELEALELLRRLERCDVGEKTLTGLEKAADALAIAYSHTRPDALLSPARRYLTYIDRLLGERASLAQHRRLLVAGGWVALMGATLAIDLDRSGLAATYLDIADSMAGDAEHPEIRAWARETRAWEMLTNGDYRTALRTSYEAIALAPVGSSAQVQATAQAGRALARLGNKRDTVTVIERVHELSDMLTPHKPLAHHYQYDATKKLAYTATTLAWAGDPAAEGYAREIIRELGPLNGDRWPRRVIAAHLDLARTLVVSGQIDEAATHTHAAISSGIVPSNQWRAQEIVTAVEKRGASVAQDLRDAYEAMRKSH</sequence>
<protein>
    <submittedName>
        <fullName evidence="1">Lambda repressor-like predicted transcriptional regulator</fullName>
    </submittedName>
</protein>
<accession>A0ABS5ALQ3</accession>
<dbReference type="InterPro" id="IPR010982">
    <property type="entry name" value="Lambda_DNA-bd_dom_sf"/>
</dbReference>
<gene>
    <name evidence="1" type="ORF">JOF53_005492</name>
</gene>